<dbReference type="EMBL" id="CAXAMN010021540">
    <property type="protein sequence ID" value="CAK9060634.1"/>
    <property type="molecule type" value="Genomic_DNA"/>
</dbReference>
<accession>A0ABP0NCS5</accession>
<organism evidence="2 3">
    <name type="scientific">Durusdinium trenchii</name>
    <dbReference type="NCBI Taxonomy" id="1381693"/>
    <lineage>
        <taxon>Eukaryota</taxon>
        <taxon>Sar</taxon>
        <taxon>Alveolata</taxon>
        <taxon>Dinophyceae</taxon>
        <taxon>Suessiales</taxon>
        <taxon>Symbiodiniaceae</taxon>
        <taxon>Durusdinium</taxon>
    </lineage>
</organism>
<proteinExistence type="predicted"/>
<reference evidence="2 3" key="1">
    <citation type="submission" date="2024-02" db="EMBL/GenBank/DDBJ databases">
        <authorList>
            <person name="Chen Y."/>
            <person name="Shah S."/>
            <person name="Dougan E. K."/>
            <person name="Thang M."/>
            <person name="Chan C."/>
        </authorList>
    </citation>
    <scope>NUCLEOTIDE SEQUENCE [LARGE SCALE GENOMIC DNA]</scope>
</reference>
<comment type="caution">
    <text evidence="2">The sequence shown here is derived from an EMBL/GenBank/DDBJ whole genome shotgun (WGS) entry which is preliminary data.</text>
</comment>
<gene>
    <name evidence="2" type="ORF">CCMP2556_LOCUS29822</name>
</gene>
<evidence type="ECO:0000313" key="3">
    <source>
        <dbReference type="Proteomes" id="UP001642484"/>
    </source>
</evidence>
<protein>
    <submittedName>
        <fullName evidence="2">Uncharacterized protein</fullName>
    </submittedName>
</protein>
<evidence type="ECO:0000256" key="1">
    <source>
        <dbReference type="SAM" id="MobiDB-lite"/>
    </source>
</evidence>
<feature type="compositionally biased region" description="Basic and acidic residues" evidence="1">
    <location>
        <begin position="544"/>
        <end position="555"/>
    </location>
</feature>
<sequence>MGVLGKRWFQAFALNRATLELDNIPSLESRASNESFGVLPSESTIHWDFYSKIDSAEVTEGLRRILGKVFSREELCDYTSHSLKSTLLTYLQKHGCDYTYSELLGYQLTQRKSALNYQRDALADPIRFLTLLLDKIKVGSFCPDAVRGEELPADWKSSLGHLESSAGCNLSSICELFLEESVDEMLGPAGNSDLQVLWDLLCQEDTSMGEGKGPKVAGRCDEETVLTEIENDQSCESDSGSSSVESVVAKVAADNMGQRRPRGVSSHAIMEMVYRRKRAKCASEQGKMWRSASVGTHRDEADFEDRATAIGISTAELAQLKVLNYNTFGRLAFAANYVPGQADDAPLRSLAASIVGIDPAPADRMAVVGRIRVESHRLIDTVYQMAEEGQLRYVKWEDCAKRDQELMGFKTDPIWRPDSNGVVKEVRWAEDMKADFTTDLKLRLALQRRSLAFDQSRLVDYEDFKKWTQILIEAYTSSPPSGYGRISLEQVHRADLELFKHMMRSARGGVKVLSGIQPMKTALQQAIVAPEVRLCLQPLQGSTRQRESHDEDANKVKKLKAASSDNEERLKRQIQNLQGQIKNLQSGGSAGKGRGKGKTKNKLIRMPLIGMSPTTEAGEPICFDFNLSGCSKAKPGDKCPEGYHTCMRPGCNEAHSQKQRPGK</sequence>
<evidence type="ECO:0000313" key="2">
    <source>
        <dbReference type="EMBL" id="CAK9060634.1"/>
    </source>
</evidence>
<keyword evidence="3" id="KW-1185">Reference proteome</keyword>
<name>A0ABP0NCS5_9DINO</name>
<dbReference type="Proteomes" id="UP001642484">
    <property type="component" value="Unassembled WGS sequence"/>
</dbReference>
<feature type="region of interest" description="Disordered" evidence="1">
    <location>
        <begin position="540"/>
        <end position="568"/>
    </location>
</feature>